<accession>A0A7X4W625</accession>
<gene>
    <name evidence="3" type="ORF">GRB96_07280</name>
</gene>
<dbReference type="NCBIfam" id="TIGR00566">
    <property type="entry name" value="trpG_papA"/>
    <property type="match status" value="1"/>
</dbReference>
<feature type="domain" description="Glutamine amidotransferase" evidence="2">
    <location>
        <begin position="5"/>
        <end position="192"/>
    </location>
</feature>
<keyword evidence="1" id="KW-0315">Glutamine amidotransferase</keyword>
<dbReference type="EMBL" id="WUTT01000001">
    <property type="protein sequence ID" value="NAW34216.1"/>
    <property type="molecule type" value="Genomic_DNA"/>
</dbReference>
<organism evidence="3 4">
    <name type="scientific">Halomonas alimentaria</name>
    <dbReference type="NCBI Taxonomy" id="147248"/>
    <lineage>
        <taxon>Bacteria</taxon>
        <taxon>Pseudomonadati</taxon>
        <taxon>Pseudomonadota</taxon>
        <taxon>Gammaproteobacteria</taxon>
        <taxon>Oceanospirillales</taxon>
        <taxon>Halomonadaceae</taxon>
        <taxon>Halomonas</taxon>
    </lineage>
</organism>
<proteinExistence type="predicted"/>
<dbReference type="PROSITE" id="PS51273">
    <property type="entry name" value="GATASE_TYPE_1"/>
    <property type="match status" value="1"/>
</dbReference>
<dbReference type="OrthoDB" id="9786812at2"/>
<evidence type="ECO:0000256" key="1">
    <source>
        <dbReference type="ARBA" id="ARBA00022962"/>
    </source>
</evidence>
<dbReference type="AlphaFoldDB" id="A0A7X4W625"/>
<dbReference type="PANTHER" id="PTHR43418">
    <property type="entry name" value="MULTIFUNCTIONAL TRYPTOPHAN BIOSYNTHESIS PROTEIN-RELATED"/>
    <property type="match status" value="1"/>
</dbReference>
<dbReference type="GO" id="GO:0000162">
    <property type="term" value="P:L-tryptophan biosynthetic process"/>
    <property type="evidence" value="ECO:0007669"/>
    <property type="project" value="TreeGrafter"/>
</dbReference>
<keyword evidence="4" id="KW-1185">Reference proteome</keyword>
<dbReference type="PANTHER" id="PTHR43418:SF4">
    <property type="entry name" value="MULTIFUNCTIONAL TRYPTOPHAN BIOSYNTHESIS PROTEIN"/>
    <property type="match status" value="1"/>
</dbReference>
<dbReference type="FunFam" id="3.40.50.880:FF:000003">
    <property type="entry name" value="Anthranilate synthase component II"/>
    <property type="match status" value="1"/>
</dbReference>
<protein>
    <submittedName>
        <fullName evidence="3">Anthranilate/aminodeoxychorismate synthase component II</fullName>
        <ecNumber evidence="3">4.1.3.27</ecNumber>
    </submittedName>
</protein>
<dbReference type="PRINTS" id="PR00096">
    <property type="entry name" value="GATASE"/>
</dbReference>
<dbReference type="InterPro" id="IPR006221">
    <property type="entry name" value="TrpG/PapA_dom"/>
</dbReference>
<reference evidence="3 4" key="1">
    <citation type="submission" date="2019-12" db="EMBL/GenBank/DDBJ databases">
        <title>Draft genome sequencing of Halomonas alimentaria DSM 15356.</title>
        <authorList>
            <person name="Pandiyan K."/>
            <person name="Kushwaha P."/>
            <person name="Gowdham M."/>
            <person name="Chakdar H."/>
            <person name="Singh A."/>
            <person name="Kumar M."/>
            <person name="Saxena A.K."/>
        </authorList>
    </citation>
    <scope>NUCLEOTIDE SEQUENCE [LARGE SCALE GENOMIC DNA]</scope>
    <source>
        <strain evidence="3 4">DSM 15356</strain>
    </source>
</reference>
<dbReference type="GO" id="GO:0004049">
    <property type="term" value="F:anthranilate synthase activity"/>
    <property type="evidence" value="ECO:0007669"/>
    <property type="project" value="UniProtKB-EC"/>
</dbReference>
<dbReference type="PRINTS" id="PR00097">
    <property type="entry name" value="ANTSNTHASEII"/>
</dbReference>
<dbReference type="EC" id="4.1.3.27" evidence="3"/>
<dbReference type="Proteomes" id="UP000487929">
    <property type="component" value="Unassembled WGS sequence"/>
</dbReference>
<dbReference type="InterPro" id="IPR050472">
    <property type="entry name" value="Anth_synth/Amidotransfase"/>
</dbReference>
<keyword evidence="3" id="KW-0456">Lyase</keyword>
<dbReference type="GO" id="GO:0005829">
    <property type="term" value="C:cytosol"/>
    <property type="evidence" value="ECO:0007669"/>
    <property type="project" value="TreeGrafter"/>
</dbReference>
<name>A0A7X4W625_9GAMM</name>
<dbReference type="InterPro" id="IPR029062">
    <property type="entry name" value="Class_I_gatase-like"/>
</dbReference>
<dbReference type="Gene3D" id="3.40.50.880">
    <property type="match status" value="1"/>
</dbReference>
<evidence type="ECO:0000313" key="4">
    <source>
        <dbReference type="Proteomes" id="UP000487929"/>
    </source>
</evidence>
<dbReference type="RefSeq" id="WP_161431519.1">
    <property type="nucleotide sequence ID" value="NZ_WUTT01000001.1"/>
</dbReference>
<evidence type="ECO:0000259" key="2">
    <source>
        <dbReference type="Pfam" id="PF00117"/>
    </source>
</evidence>
<evidence type="ECO:0000313" key="3">
    <source>
        <dbReference type="EMBL" id="NAW34216.1"/>
    </source>
</evidence>
<comment type="caution">
    <text evidence="3">The sequence shown here is derived from an EMBL/GenBank/DDBJ whole genome shotgun (WGS) entry which is preliminary data.</text>
</comment>
<sequence>MKVCMIDNYDSFTFNVVQYLGELGAEVVTRRNDAITLDEIAAMAPTHLVISPGPCTPDQAGISMEAIRHFAGRLPILGVCLGHQAIGQVYGGKVVRAPQVMHGKTSAIRHSGLGVFEGLEDPLEVTRYHSLVVERETLPECLEVTAWTDDNDITPGLIMGLRHRELDVEGVQFHPESILTRQGHELLANFLKRRPQAPLGRA</sequence>
<dbReference type="Pfam" id="PF00117">
    <property type="entry name" value="GATase"/>
    <property type="match status" value="1"/>
</dbReference>
<dbReference type="CDD" id="cd01743">
    <property type="entry name" value="GATase1_Anthranilate_Synthase"/>
    <property type="match status" value="1"/>
</dbReference>
<dbReference type="InterPro" id="IPR017926">
    <property type="entry name" value="GATASE"/>
</dbReference>
<dbReference type="SUPFAM" id="SSF52317">
    <property type="entry name" value="Class I glutamine amidotransferase-like"/>
    <property type="match status" value="1"/>
</dbReference>